<dbReference type="AlphaFoldDB" id="A0A7Z8YLQ9"/>
<protein>
    <submittedName>
        <fullName evidence="1">Uncharacterized protein</fullName>
    </submittedName>
</protein>
<organism evidence="1 2">
    <name type="scientific">Bergeyella zoohelcum</name>
    <dbReference type="NCBI Taxonomy" id="1015"/>
    <lineage>
        <taxon>Bacteria</taxon>
        <taxon>Pseudomonadati</taxon>
        <taxon>Bacteroidota</taxon>
        <taxon>Flavobacteriia</taxon>
        <taxon>Flavobacteriales</taxon>
        <taxon>Weeksellaceae</taxon>
        <taxon>Bergeyella</taxon>
    </lineage>
</organism>
<dbReference type="EMBL" id="UYIV01000001">
    <property type="protein sequence ID" value="VDH02709.1"/>
    <property type="molecule type" value="Genomic_DNA"/>
</dbReference>
<evidence type="ECO:0000313" key="2">
    <source>
        <dbReference type="Proteomes" id="UP000270205"/>
    </source>
</evidence>
<sequence length="35" mass="4189">MHILYHCVIEIIHFIEELKELLMKKMFENTGGIKS</sequence>
<comment type="caution">
    <text evidence="1">The sequence shown here is derived from an EMBL/GenBank/DDBJ whole genome shotgun (WGS) entry which is preliminary data.</text>
</comment>
<dbReference type="Proteomes" id="UP000270205">
    <property type="component" value="Unassembled WGS sequence"/>
</dbReference>
<reference evidence="1 2" key="1">
    <citation type="submission" date="2018-11" db="EMBL/GenBank/DDBJ databases">
        <authorList>
            <consortium name="Pathogen Informatics"/>
        </authorList>
    </citation>
    <scope>NUCLEOTIDE SEQUENCE [LARGE SCALE GENOMIC DNA]</scope>
    <source>
        <strain evidence="1 2">NCTC12929</strain>
    </source>
</reference>
<proteinExistence type="predicted"/>
<accession>A0A7Z8YLQ9</accession>
<evidence type="ECO:0000313" key="1">
    <source>
        <dbReference type="EMBL" id="VDH02709.1"/>
    </source>
</evidence>
<gene>
    <name evidence="1" type="ORF">NCTC12929_00165</name>
</gene>
<name>A0A7Z8YLQ9_9FLAO</name>